<gene>
    <name evidence="1" type="ORF">UFOVP536_9</name>
</gene>
<evidence type="ECO:0000313" key="1">
    <source>
        <dbReference type="EMBL" id="CAB4148545.1"/>
    </source>
</evidence>
<sequence length="117" mass="12062">MALNEIYAVANSLVFPVHADVNSGDLVQVGKLIGVAEADAKLGEDGNTYATLKLTGAFEFPIKSGVTTLAPGSLCYGNDDATTGVIAEVNATNTDKLVGHVIKVRTGFAIVRLVQGA</sequence>
<dbReference type="Pfam" id="PF09956">
    <property type="entry name" value="Phage_cement_2"/>
    <property type="match status" value="1"/>
</dbReference>
<name>A0A6J5MN44_9CAUD</name>
<accession>A0A6J5MN44</accession>
<protein>
    <submittedName>
        <fullName evidence="1">COG5471 Uncharacterized conserved protein</fullName>
    </submittedName>
</protein>
<organism evidence="1">
    <name type="scientific">uncultured Caudovirales phage</name>
    <dbReference type="NCBI Taxonomy" id="2100421"/>
    <lineage>
        <taxon>Viruses</taxon>
        <taxon>Duplodnaviria</taxon>
        <taxon>Heunggongvirae</taxon>
        <taxon>Uroviricota</taxon>
        <taxon>Caudoviricetes</taxon>
        <taxon>Peduoviridae</taxon>
        <taxon>Maltschvirus</taxon>
        <taxon>Maltschvirus maltsch</taxon>
    </lineage>
</organism>
<reference evidence="1" key="1">
    <citation type="submission" date="2020-04" db="EMBL/GenBank/DDBJ databases">
        <authorList>
            <person name="Chiriac C."/>
            <person name="Salcher M."/>
            <person name="Ghai R."/>
            <person name="Kavagutti S V."/>
        </authorList>
    </citation>
    <scope>NUCLEOTIDE SEQUENCE</scope>
</reference>
<dbReference type="InterPro" id="IPR011231">
    <property type="entry name" value="Phage_VT1-Sakai_H0018"/>
</dbReference>
<proteinExistence type="predicted"/>
<dbReference type="EMBL" id="LR796499">
    <property type="protein sequence ID" value="CAB4148545.1"/>
    <property type="molecule type" value="Genomic_DNA"/>
</dbReference>